<protein>
    <submittedName>
        <fullName evidence="2">OLC1v1019082C1</fullName>
    </submittedName>
</protein>
<evidence type="ECO:0000256" key="1">
    <source>
        <dbReference type="SAM" id="MobiDB-lite"/>
    </source>
</evidence>
<evidence type="ECO:0000313" key="2">
    <source>
        <dbReference type="EMBL" id="CAI9117644.1"/>
    </source>
</evidence>
<organism evidence="2 3">
    <name type="scientific">Oldenlandia corymbosa var. corymbosa</name>
    <dbReference type="NCBI Taxonomy" id="529605"/>
    <lineage>
        <taxon>Eukaryota</taxon>
        <taxon>Viridiplantae</taxon>
        <taxon>Streptophyta</taxon>
        <taxon>Embryophyta</taxon>
        <taxon>Tracheophyta</taxon>
        <taxon>Spermatophyta</taxon>
        <taxon>Magnoliopsida</taxon>
        <taxon>eudicotyledons</taxon>
        <taxon>Gunneridae</taxon>
        <taxon>Pentapetalae</taxon>
        <taxon>asterids</taxon>
        <taxon>lamiids</taxon>
        <taxon>Gentianales</taxon>
        <taxon>Rubiaceae</taxon>
        <taxon>Rubioideae</taxon>
        <taxon>Spermacoceae</taxon>
        <taxon>Hedyotis-Oldenlandia complex</taxon>
        <taxon>Oldenlandia</taxon>
    </lineage>
</organism>
<reference evidence="2" key="1">
    <citation type="submission" date="2023-03" db="EMBL/GenBank/DDBJ databases">
        <authorList>
            <person name="Julca I."/>
        </authorList>
    </citation>
    <scope>NUCLEOTIDE SEQUENCE</scope>
</reference>
<dbReference type="EMBL" id="OX459126">
    <property type="protein sequence ID" value="CAI9117644.1"/>
    <property type="molecule type" value="Genomic_DNA"/>
</dbReference>
<name>A0AAV1ED77_OLDCO</name>
<dbReference type="AlphaFoldDB" id="A0AAV1ED77"/>
<sequence>MAEVISPASVGAVLNSSVLSLSPGSSMTPSWDPPFSNCSAAPFSPAPQKGQNLVDSILDILSSPAPALGSKTAGKDNGPAAAVEQPKGDVTDQSAASSASGSNVENKDQKKKYRLHAEPEAYLSRVSIRRSAMYKSLVRIGPAEAIGFARKISAKSDRVKRGIQRRLLTIKQRRENFKLQRSRLSMMIMSKGK</sequence>
<feature type="compositionally biased region" description="Polar residues" evidence="1">
    <location>
        <begin position="91"/>
        <end position="104"/>
    </location>
</feature>
<dbReference type="Proteomes" id="UP001161247">
    <property type="component" value="Chromosome 9"/>
</dbReference>
<feature type="region of interest" description="Disordered" evidence="1">
    <location>
        <begin position="19"/>
        <end position="47"/>
    </location>
</feature>
<proteinExistence type="predicted"/>
<keyword evidence="3" id="KW-1185">Reference proteome</keyword>
<feature type="region of interest" description="Disordered" evidence="1">
    <location>
        <begin position="68"/>
        <end position="113"/>
    </location>
</feature>
<evidence type="ECO:0000313" key="3">
    <source>
        <dbReference type="Proteomes" id="UP001161247"/>
    </source>
</evidence>
<accession>A0AAV1ED77</accession>
<gene>
    <name evidence="2" type="ORF">OLC1_LOCUS23675</name>
</gene>